<evidence type="ECO:0000313" key="3">
    <source>
        <dbReference type="Proteomes" id="UP000655420"/>
    </source>
</evidence>
<reference evidence="2" key="1">
    <citation type="submission" date="2020-12" db="EMBL/GenBank/DDBJ databases">
        <title>Bacterial taxonomy.</title>
        <authorList>
            <person name="Pan X."/>
        </authorList>
    </citation>
    <scope>NUCLEOTIDE SEQUENCE</scope>
    <source>
        <strain evidence="2">M0105</strain>
    </source>
</reference>
<feature type="transmembrane region" description="Helical" evidence="1">
    <location>
        <begin position="106"/>
        <end position="128"/>
    </location>
</feature>
<gene>
    <name evidence="2" type="ORF">H0I76_15400</name>
</gene>
<feature type="transmembrane region" description="Helical" evidence="1">
    <location>
        <begin position="45"/>
        <end position="66"/>
    </location>
</feature>
<organism evidence="2 3">
    <name type="scientific">Thermohalobaculum xanthum</name>
    <dbReference type="NCBI Taxonomy" id="2753746"/>
    <lineage>
        <taxon>Bacteria</taxon>
        <taxon>Pseudomonadati</taxon>
        <taxon>Pseudomonadota</taxon>
        <taxon>Alphaproteobacteria</taxon>
        <taxon>Rhodobacterales</taxon>
        <taxon>Paracoccaceae</taxon>
        <taxon>Thermohalobaculum</taxon>
    </lineage>
</organism>
<comment type="caution">
    <text evidence="2">The sequence shown here is derived from an EMBL/GenBank/DDBJ whole genome shotgun (WGS) entry which is preliminary data.</text>
</comment>
<keyword evidence="3" id="KW-1185">Reference proteome</keyword>
<protein>
    <submittedName>
        <fullName evidence="2">DUF1761 domain-containing protein</fullName>
    </submittedName>
</protein>
<keyword evidence="1" id="KW-1133">Transmembrane helix</keyword>
<keyword evidence="1" id="KW-0472">Membrane</keyword>
<proteinExistence type="predicted"/>
<dbReference type="Proteomes" id="UP000655420">
    <property type="component" value="Unassembled WGS sequence"/>
</dbReference>
<dbReference type="AlphaFoldDB" id="A0A8J7MAN8"/>
<feature type="transmembrane region" description="Helical" evidence="1">
    <location>
        <begin position="78"/>
        <end position="99"/>
    </location>
</feature>
<name>A0A8J7MAN8_9RHOB</name>
<dbReference type="EMBL" id="JAEHHL010000009">
    <property type="protein sequence ID" value="MBK0400584.1"/>
    <property type="molecule type" value="Genomic_DNA"/>
</dbReference>
<dbReference type="RefSeq" id="WP_200611584.1">
    <property type="nucleotide sequence ID" value="NZ_JAEHHL010000009.1"/>
</dbReference>
<keyword evidence="1" id="KW-0812">Transmembrane</keyword>
<feature type="transmembrane region" description="Helical" evidence="1">
    <location>
        <begin position="6"/>
        <end position="24"/>
    </location>
</feature>
<dbReference type="Pfam" id="PF08570">
    <property type="entry name" value="DUF1761"/>
    <property type="match status" value="1"/>
</dbReference>
<evidence type="ECO:0000256" key="1">
    <source>
        <dbReference type="SAM" id="Phobius"/>
    </source>
</evidence>
<dbReference type="InterPro" id="IPR013879">
    <property type="entry name" value="DUF1761"/>
</dbReference>
<sequence>MGALAVFLAAAAGFATGAIWYGILGRRWAAALGKTEAQYKSERSTMPFVIAALGTLATAGMLRHVFVASGISSGGAGFVAGFGVGAFVVLPWILMNYAFSGRPRDLWWIDGGHAVLACALIGLVLGLMG</sequence>
<accession>A0A8J7MAN8</accession>
<evidence type="ECO:0000313" key="2">
    <source>
        <dbReference type="EMBL" id="MBK0400584.1"/>
    </source>
</evidence>